<evidence type="ECO:0000313" key="3">
    <source>
        <dbReference type="Proteomes" id="UP000762676"/>
    </source>
</evidence>
<accession>A0AAV4I956</accession>
<evidence type="ECO:0000313" key="2">
    <source>
        <dbReference type="EMBL" id="GFS06778.1"/>
    </source>
</evidence>
<keyword evidence="1" id="KW-1133">Transmembrane helix</keyword>
<keyword evidence="1" id="KW-0812">Transmembrane</keyword>
<organism evidence="2 3">
    <name type="scientific">Elysia marginata</name>
    <dbReference type="NCBI Taxonomy" id="1093978"/>
    <lineage>
        <taxon>Eukaryota</taxon>
        <taxon>Metazoa</taxon>
        <taxon>Spiralia</taxon>
        <taxon>Lophotrochozoa</taxon>
        <taxon>Mollusca</taxon>
        <taxon>Gastropoda</taxon>
        <taxon>Heterobranchia</taxon>
        <taxon>Euthyneura</taxon>
        <taxon>Panpulmonata</taxon>
        <taxon>Sacoglossa</taxon>
        <taxon>Placobranchoidea</taxon>
        <taxon>Plakobranchidae</taxon>
        <taxon>Elysia</taxon>
    </lineage>
</organism>
<evidence type="ECO:0000256" key="1">
    <source>
        <dbReference type="SAM" id="Phobius"/>
    </source>
</evidence>
<dbReference type="EMBL" id="BMAT01006126">
    <property type="protein sequence ID" value="GFS06778.1"/>
    <property type="molecule type" value="Genomic_DNA"/>
</dbReference>
<reference evidence="2 3" key="1">
    <citation type="journal article" date="2021" name="Elife">
        <title>Chloroplast acquisition without the gene transfer in kleptoplastic sea slugs, Plakobranchus ocellatus.</title>
        <authorList>
            <person name="Maeda T."/>
            <person name="Takahashi S."/>
            <person name="Yoshida T."/>
            <person name="Shimamura S."/>
            <person name="Takaki Y."/>
            <person name="Nagai Y."/>
            <person name="Toyoda A."/>
            <person name="Suzuki Y."/>
            <person name="Arimoto A."/>
            <person name="Ishii H."/>
            <person name="Satoh N."/>
            <person name="Nishiyama T."/>
            <person name="Hasebe M."/>
            <person name="Maruyama T."/>
            <person name="Minagawa J."/>
            <person name="Obokata J."/>
            <person name="Shigenobu S."/>
        </authorList>
    </citation>
    <scope>NUCLEOTIDE SEQUENCE [LARGE SCALE GENOMIC DNA]</scope>
</reference>
<dbReference type="AlphaFoldDB" id="A0AAV4I956"/>
<dbReference type="Proteomes" id="UP000762676">
    <property type="component" value="Unassembled WGS sequence"/>
</dbReference>
<keyword evidence="1" id="KW-0472">Membrane</keyword>
<keyword evidence="3" id="KW-1185">Reference proteome</keyword>
<proteinExistence type="predicted"/>
<gene>
    <name evidence="2" type="ORF">ElyMa_002972900</name>
</gene>
<name>A0AAV4I956_9GAST</name>
<feature type="transmembrane region" description="Helical" evidence="1">
    <location>
        <begin position="6"/>
        <end position="28"/>
    </location>
</feature>
<comment type="caution">
    <text evidence="2">The sequence shown here is derived from an EMBL/GenBank/DDBJ whole genome shotgun (WGS) entry which is preliminary data.</text>
</comment>
<protein>
    <submittedName>
        <fullName evidence="2">Uncharacterized protein</fullName>
    </submittedName>
</protein>
<sequence>MSGKIIIVIITTIIIIIINGNLSINISSHTNREEKDKKCHWQYKILEWLRWTTSENIFIKSLLFHMQRTVTRTVTVTVSAKQQYLGISAL</sequence>